<dbReference type="Proteomes" id="UP000708148">
    <property type="component" value="Unassembled WGS sequence"/>
</dbReference>
<keyword evidence="2" id="KW-1185">Reference proteome</keyword>
<accession>A0A8S1IV87</accession>
<name>A0A8S1IV87_9CHLO</name>
<gene>
    <name evidence="1" type="ORF">OSTQU699_LOCUS4200</name>
</gene>
<dbReference type="Pfam" id="PF01209">
    <property type="entry name" value="Ubie_methyltran"/>
    <property type="match status" value="1"/>
</dbReference>
<protein>
    <recommendedName>
        <fullName evidence="3">UbiE/COQ5 methyltransferase</fullName>
    </recommendedName>
</protein>
<dbReference type="EMBL" id="CAJHUC010000891">
    <property type="protein sequence ID" value="CAD7698841.1"/>
    <property type="molecule type" value="Genomic_DNA"/>
</dbReference>
<dbReference type="CDD" id="cd02440">
    <property type="entry name" value="AdoMet_MTases"/>
    <property type="match status" value="1"/>
</dbReference>
<sequence>MAVAMMLNNALSLGQHREWKQTTVEWSGAQAGDRALDVCCGSGDLTFGLAEAVGPTGEVVGLDFAAEMLEEAANEQRRREGRVGPR</sequence>
<dbReference type="InterPro" id="IPR029063">
    <property type="entry name" value="SAM-dependent_MTases_sf"/>
</dbReference>
<comment type="caution">
    <text evidence="1">The sequence shown here is derived from an EMBL/GenBank/DDBJ whole genome shotgun (WGS) entry which is preliminary data.</text>
</comment>
<evidence type="ECO:0000313" key="2">
    <source>
        <dbReference type="Proteomes" id="UP000708148"/>
    </source>
</evidence>
<dbReference type="OrthoDB" id="6329284at2759"/>
<evidence type="ECO:0000313" key="1">
    <source>
        <dbReference type="EMBL" id="CAD7698841.1"/>
    </source>
</evidence>
<dbReference type="SUPFAM" id="SSF53335">
    <property type="entry name" value="S-adenosyl-L-methionine-dependent methyltransferases"/>
    <property type="match status" value="1"/>
</dbReference>
<dbReference type="AlphaFoldDB" id="A0A8S1IV87"/>
<proteinExistence type="predicted"/>
<reference evidence="1" key="1">
    <citation type="submission" date="2020-12" db="EMBL/GenBank/DDBJ databases">
        <authorList>
            <person name="Iha C."/>
        </authorList>
    </citation>
    <scope>NUCLEOTIDE SEQUENCE</scope>
</reference>
<evidence type="ECO:0008006" key="3">
    <source>
        <dbReference type="Google" id="ProtNLM"/>
    </source>
</evidence>
<dbReference type="Gene3D" id="3.40.50.150">
    <property type="entry name" value="Vaccinia Virus protein VP39"/>
    <property type="match status" value="1"/>
</dbReference>
<organism evidence="1 2">
    <name type="scientific">Ostreobium quekettii</name>
    <dbReference type="NCBI Taxonomy" id="121088"/>
    <lineage>
        <taxon>Eukaryota</taxon>
        <taxon>Viridiplantae</taxon>
        <taxon>Chlorophyta</taxon>
        <taxon>core chlorophytes</taxon>
        <taxon>Ulvophyceae</taxon>
        <taxon>TCBD clade</taxon>
        <taxon>Bryopsidales</taxon>
        <taxon>Ostreobineae</taxon>
        <taxon>Ostreobiaceae</taxon>
        <taxon>Ostreobium</taxon>
    </lineage>
</organism>